<dbReference type="PROSITE" id="PS50977">
    <property type="entry name" value="HTH_TETR_2"/>
    <property type="match status" value="1"/>
</dbReference>
<dbReference type="InterPro" id="IPR009057">
    <property type="entry name" value="Homeodomain-like_sf"/>
</dbReference>
<dbReference type="PANTHER" id="PTHR30055:SF228">
    <property type="entry name" value="TRANSCRIPTIONAL REGULATOR-RELATED"/>
    <property type="match status" value="1"/>
</dbReference>
<name>A0A7K1FNE1_9ACTN</name>
<proteinExistence type="predicted"/>
<dbReference type="Proteomes" id="UP000460221">
    <property type="component" value="Unassembled WGS sequence"/>
</dbReference>
<evidence type="ECO:0000256" key="5">
    <source>
        <dbReference type="PROSITE-ProRule" id="PRU00335"/>
    </source>
</evidence>
<dbReference type="InterPro" id="IPR039538">
    <property type="entry name" value="BetI_C"/>
</dbReference>
<dbReference type="SUPFAM" id="SSF46689">
    <property type="entry name" value="Homeodomain-like"/>
    <property type="match status" value="1"/>
</dbReference>
<feature type="domain" description="HTH tetR-type" evidence="6">
    <location>
        <begin position="11"/>
        <end position="71"/>
    </location>
</feature>
<dbReference type="InterPro" id="IPR036271">
    <property type="entry name" value="Tet_transcr_reg_TetR-rel_C_sf"/>
</dbReference>
<sequence length="200" mass="21572">MAGGPRRLPPEVRRRMLLEAARSVIAERGLHATTVRDVAAAGEVAVGTVTYHFAGIEEVLAGVLELETESFSDPVYQRAEQAATGREGVAELIDGLLGSDAASRAHWQLWLDFWAMAAHRPTYSAWQSQIYRDLHALAGRLLARADADGSLRVADPQSAAVEFIALMDGLVVQAYLPDAALSPSRARRILHGYVDSALTG</sequence>
<evidence type="ECO:0000256" key="3">
    <source>
        <dbReference type="ARBA" id="ARBA00023125"/>
    </source>
</evidence>
<comment type="caution">
    <text evidence="7">The sequence shown here is derived from an EMBL/GenBank/DDBJ whole genome shotgun (WGS) entry which is preliminary data.</text>
</comment>
<dbReference type="GO" id="GO:0003700">
    <property type="term" value="F:DNA-binding transcription factor activity"/>
    <property type="evidence" value="ECO:0007669"/>
    <property type="project" value="TreeGrafter"/>
</dbReference>
<evidence type="ECO:0000256" key="4">
    <source>
        <dbReference type="ARBA" id="ARBA00023163"/>
    </source>
</evidence>
<evidence type="ECO:0000259" key="6">
    <source>
        <dbReference type="PROSITE" id="PS50977"/>
    </source>
</evidence>
<protein>
    <submittedName>
        <fullName evidence="7">TetR family transcriptional regulator</fullName>
    </submittedName>
</protein>
<dbReference type="PRINTS" id="PR00455">
    <property type="entry name" value="HTHTETR"/>
</dbReference>
<reference evidence="7 8" key="1">
    <citation type="submission" date="2019-11" db="EMBL/GenBank/DDBJ databases">
        <authorList>
            <person name="Jiang L.-Q."/>
        </authorList>
    </citation>
    <scope>NUCLEOTIDE SEQUENCE [LARGE SCALE GENOMIC DNA]</scope>
    <source>
        <strain evidence="7 8">YIM 132087</strain>
    </source>
</reference>
<dbReference type="Gene3D" id="1.10.357.10">
    <property type="entry name" value="Tetracycline Repressor, domain 2"/>
    <property type="match status" value="1"/>
</dbReference>
<keyword evidence="1" id="KW-0678">Repressor</keyword>
<evidence type="ECO:0000313" key="8">
    <source>
        <dbReference type="Proteomes" id="UP000460221"/>
    </source>
</evidence>
<dbReference type="RefSeq" id="WP_154769642.1">
    <property type="nucleotide sequence ID" value="NZ_WLYK01000006.1"/>
</dbReference>
<accession>A0A7K1FNE1</accession>
<dbReference type="InterPro" id="IPR001647">
    <property type="entry name" value="HTH_TetR"/>
</dbReference>
<dbReference type="InterPro" id="IPR050109">
    <property type="entry name" value="HTH-type_TetR-like_transc_reg"/>
</dbReference>
<feature type="DNA-binding region" description="H-T-H motif" evidence="5">
    <location>
        <begin position="34"/>
        <end position="53"/>
    </location>
</feature>
<gene>
    <name evidence="7" type="ORF">GIS00_17245</name>
</gene>
<organism evidence="7 8">
    <name type="scientific">Nakamurella alba</name>
    <dbReference type="NCBI Taxonomy" id="2665158"/>
    <lineage>
        <taxon>Bacteria</taxon>
        <taxon>Bacillati</taxon>
        <taxon>Actinomycetota</taxon>
        <taxon>Actinomycetes</taxon>
        <taxon>Nakamurellales</taxon>
        <taxon>Nakamurellaceae</taxon>
        <taxon>Nakamurella</taxon>
    </lineage>
</organism>
<evidence type="ECO:0000256" key="2">
    <source>
        <dbReference type="ARBA" id="ARBA00023015"/>
    </source>
</evidence>
<dbReference type="SUPFAM" id="SSF48498">
    <property type="entry name" value="Tetracyclin repressor-like, C-terminal domain"/>
    <property type="match status" value="1"/>
</dbReference>
<dbReference type="Pfam" id="PF13977">
    <property type="entry name" value="TetR_C_6"/>
    <property type="match status" value="1"/>
</dbReference>
<dbReference type="AlphaFoldDB" id="A0A7K1FNE1"/>
<dbReference type="PANTHER" id="PTHR30055">
    <property type="entry name" value="HTH-TYPE TRANSCRIPTIONAL REGULATOR RUTR"/>
    <property type="match status" value="1"/>
</dbReference>
<keyword evidence="2" id="KW-0805">Transcription regulation</keyword>
<dbReference type="Pfam" id="PF00440">
    <property type="entry name" value="TetR_N"/>
    <property type="match status" value="1"/>
</dbReference>
<keyword evidence="8" id="KW-1185">Reference proteome</keyword>
<evidence type="ECO:0000256" key="1">
    <source>
        <dbReference type="ARBA" id="ARBA00022491"/>
    </source>
</evidence>
<dbReference type="EMBL" id="WLYK01000006">
    <property type="protein sequence ID" value="MTD15682.1"/>
    <property type="molecule type" value="Genomic_DNA"/>
</dbReference>
<evidence type="ECO:0000313" key="7">
    <source>
        <dbReference type="EMBL" id="MTD15682.1"/>
    </source>
</evidence>
<keyword evidence="4" id="KW-0804">Transcription</keyword>
<dbReference type="GO" id="GO:0000976">
    <property type="term" value="F:transcription cis-regulatory region binding"/>
    <property type="evidence" value="ECO:0007669"/>
    <property type="project" value="TreeGrafter"/>
</dbReference>
<keyword evidence="3 5" id="KW-0238">DNA-binding</keyword>